<dbReference type="KEGG" id="chh:A0O34_21445"/>
<dbReference type="RefSeq" id="WP_066759208.1">
    <property type="nucleotide sequence ID" value="NZ_CP015199.1"/>
</dbReference>
<dbReference type="EMBL" id="CP015199">
    <property type="protein sequence ID" value="ANF52927.1"/>
    <property type="molecule type" value="Genomic_DNA"/>
</dbReference>
<protein>
    <submittedName>
        <fullName evidence="1">Uncharacterized protein</fullName>
    </submittedName>
</protein>
<reference evidence="1 2" key="1">
    <citation type="submission" date="2016-04" db="EMBL/GenBank/DDBJ databases">
        <title>Complete Genome Sequence of Chryseobacterium sp. IHBB 10212.</title>
        <authorList>
            <person name="Pal M."/>
            <person name="Swarnkar M.K."/>
            <person name="Kaushal K."/>
            <person name="Chhibber S."/>
            <person name="Singh A.K."/>
            <person name="Gulati A."/>
        </authorList>
    </citation>
    <scope>NUCLEOTIDE SEQUENCE [LARGE SCALE GENOMIC DNA]</scope>
    <source>
        <strain evidence="1 2">IHBB 10212</strain>
    </source>
</reference>
<evidence type="ECO:0000313" key="1">
    <source>
        <dbReference type="EMBL" id="ANF52927.1"/>
    </source>
</evidence>
<gene>
    <name evidence="1" type="ORF">A0O34_21445</name>
</gene>
<dbReference type="Proteomes" id="UP000077824">
    <property type="component" value="Chromosome"/>
</dbReference>
<organism evidence="1 2">
    <name type="scientific">Chryseobacterium glaciei</name>
    <dbReference type="NCBI Taxonomy" id="1685010"/>
    <lineage>
        <taxon>Bacteria</taxon>
        <taxon>Pseudomonadati</taxon>
        <taxon>Bacteroidota</taxon>
        <taxon>Flavobacteriia</taxon>
        <taxon>Flavobacteriales</taxon>
        <taxon>Weeksellaceae</taxon>
        <taxon>Chryseobacterium group</taxon>
        <taxon>Chryseobacterium</taxon>
    </lineage>
</organism>
<proteinExistence type="predicted"/>
<evidence type="ECO:0000313" key="2">
    <source>
        <dbReference type="Proteomes" id="UP000077824"/>
    </source>
</evidence>
<sequence length="480" mass="55558">MIKLHLENLNSVQEMKNQLLPLETESDFNWLMPIVNFSLDESVIIYLNNHEPDSSKFITLDLREHMTEATNLINNCVSKRNEIFEIETQALTSAIEYVQILNTINDDKTISDLNLKAIFNLSKEDKIDDFESAMQSKFTNINLMLKTKLGFHNQKGNPLNYGERTKYLRKIYADNIKNIYERLIAIKRILKYSFNQETKPLPNYIEVSNNLDKLVWWMRDTVYKFEKLEQSDYIIQKSISLVNYAISKGIMVNVLFNQLNLTGEIEINVSEQDFIKSGMQERVRILGVAANVIGFPSWLPTNSEDEKYIVNNARANSEKENIEANKDITLYYCEVIPPEQFPKIDLELLYESSTEEEEELILSLNQIDRSKILNDIVDRIESIRINPNGKIITTYKPIGIPIDDVKLPNKLIFGELYPIYKSSINTNLNFSTESSIKNASPEGIWKIKLKNVSNPVILGPLDLTQVRDFVLTFNLSVRRF</sequence>
<name>A0A172Y0W9_9FLAO</name>
<dbReference type="AlphaFoldDB" id="A0A172Y0W9"/>
<keyword evidence="2" id="KW-1185">Reference proteome</keyword>
<accession>A0A172Y0W9</accession>